<dbReference type="RefSeq" id="WP_062591650.1">
    <property type="nucleotide sequence ID" value="NZ_LQZQ01000045.1"/>
</dbReference>
<organism evidence="15 16">
    <name type="scientific">Roseivirga ehrenbergii (strain DSM 102268 / JCM 13514 / KCTC 12282 / NCIMB 14502 / KMM 6017)</name>
    <dbReference type="NCBI Taxonomy" id="279360"/>
    <lineage>
        <taxon>Bacteria</taxon>
        <taxon>Pseudomonadati</taxon>
        <taxon>Bacteroidota</taxon>
        <taxon>Cytophagia</taxon>
        <taxon>Cytophagales</taxon>
        <taxon>Roseivirgaceae</taxon>
        <taxon>Roseivirga</taxon>
    </lineage>
</organism>
<keyword evidence="8" id="KW-0675">Receptor</keyword>
<evidence type="ECO:0000256" key="4">
    <source>
        <dbReference type="ARBA" id="ARBA00022692"/>
    </source>
</evidence>
<sequence length="1090" mass="121479">MKGLTSTISTQHRQLRRTCLMLMCLCVSALGFAQELNVRGLVSDTEGQPIFGVTVFEKGTTNGMVTGADGKYSIKVKSQESVIVFSFVGFISQEVTANNQSTIDITLQEDIKELQEFVVVGYGVEKKVNLSGAVDQVDAQQLAKRPISSVTEGLQGVIPNLNIDSNSGAPGSTPNINIRGVTSINGGNPLILIDGVPSDAVELNRIAPQDIESISVIKDASSAAIYGARAAFGVVIITTKNGADKMRISYSGYTSMNEATVIPNKITDPYIYSRLLETSTDNTPWDNINFSDQYYAWARDRSNDPSLPGVRKNPTNEAAWEYMGGQDWSRHFMKDQTTSSNHQLSISGGDDRVNYLLSGSYSHQDGVLAIADDYFDRYTVRSKVSYKANDWLTISNNTYLTTTERKEPSYFDITSIYNIAPTSWNINPDGSWANSEAGIISAQLTDGGEDITEFTSVQSQFGVQATLLKDILTFNTDFTFRRGRQDRNWYQTKYNIGYGPSDIREQGNNSAYRSSSVENYYVLNSYLSYKQQFGDHALSGTLGFNQEHNRWNSFSAQRNNVISASLPTIALATGDQFVGESVSEWAVRGVFYRLNYIYNDRYIFELNGRYDGASKFPSDNRYGFFPSASLAWRVDEENFMAGMRDWVSQFKLRGSIGSLGNQAIGPYEYISTMSAYQGNYLIDGKLPLEISSPQLVSNNFSWEEVVTKNFGVDLGFLENRVSASFDIYRRDTKGMLTLGRELPDVLGATEPKENAADLKTNGWEFSLGYQNEVALAGKPLNFKAGFNLSDSRSYITKFDNPTGSITQFYEGMELGQIWGLQNDGFFRSAEEINALDQNSIVPWGAISIVEGWPKYKDLNGDNKITKGYTLDDTHDLSIIGNQSPRYRYGINLSADWNGFDLSVLFQGVGKRDYYPLDYLYWGFYQQPYAGGYPHLNDFYRAESETGADRDRHSQSYLDAGLADQNLDAKYPHLQSWLADRNLGERIDQAQGLAIPQTDYLLSAAYLRLKNLTIGYTLPVALMSKTGLSSVRIYASGENLFEWSALKDFFDPEAVNNAIQYNPAVSGGRGVGKGYTYPFQRRYVLGINITL</sequence>
<name>A0A150X766_ROSEK</name>
<dbReference type="InterPro" id="IPR039426">
    <property type="entry name" value="TonB-dep_rcpt-like"/>
</dbReference>
<dbReference type="GO" id="GO:0044718">
    <property type="term" value="P:siderophore transmembrane transport"/>
    <property type="evidence" value="ECO:0007669"/>
    <property type="project" value="TreeGrafter"/>
</dbReference>
<feature type="domain" description="TonB-dependent receptor plug" evidence="14">
    <location>
        <begin position="127"/>
        <end position="234"/>
    </location>
</feature>
<dbReference type="SUPFAM" id="SSF49464">
    <property type="entry name" value="Carboxypeptidase regulatory domain-like"/>
    <property type="match status" value="1"/>
</dbReference>
<dbReference type="GO" id="GO:0009279">
    <property type="term" value="C:cell outer membrane"/>
    <property type="evidence" value="ECO:0007669"/>
    <property type="project" value="UniProtKB-SubCell"/>
</dbReference>
<feature type="signal peptide" evidence="12">
    <location>
        <begin position="1"/>
        <end position="33"/>
    </location>
</feature>
<dbReference type="InterPro" id="IPR036942">
    <property type="entry name" value="Beta-barrel_TonB_sf"/>
</dbReference>
<dbReference type="SUPFAM" id="SSF56935">
    <property type="entry name" value="Porins"/>
    <property type="match status" value="1"/>
</dbReference>
<evidence type="ECO:0000259" key="14">
    <source>
        <dbReference type="Pfam" id="PF07715"/>
    </source>
</evidence>
<feature type="chain" id="PRO_5007574304" evidence="12">
    <location>
        <begin position="34"/>
        <end position="1090"/>
    </location>
</feature>
<dbReference type="Pfam" id="PF07715">
    <property type="entry name" value="Plug"/>
    <property type="match status" value="1"/>
</dbReference>
<keyword evidence="2 10" id="KW-0813">Transport</keyword>
<evidence type="ECO:0000313" key="16">
    <source>
        <dbReference type="Proteomes" id="UP000075583"/>
    </source>
</evidence>
<dbReference type="InterPro" id="IPR023997">
    <property type="entry name" value="TonB-dep_OMP_SusC/RagA_CS"/>
</dbReference>
<keyword evidence="6 11" id="KW-0798">TonB box</keyword>
<dbReference type="Gene3D" id="2.60.40.1120">
    <property type="entry name" value="Carboxypeptidase-like, regulatory domain"/>
    <property type="match status" value="1"/>
</dbReference>
<dbReference type="InterPro" id="IPR037066">
    <property type="entry name" value="Plug_dom_sf"/>
</dbReference>
<evidence type="ECO:0000256" key="6">
    <source>
        <dbReference type="ARBA" id="ARBA00023077"/>
    </source>
</evidence>
<evidence type="ECO:0000256" key="2">
    <source>
        <dbReference type="ARBA" id="ARBA00022448"/>
    </source>
</evidence>
<protein>
    <submittedName>
        <fullName evidence="15">SusC/RagA family TonB-linked outer membrane protein</fullName>
    </submittedName>
</protein>
<dbReference type="Pfam" id="PF13715">
    <property type="entry name" value="CarbopepD_reg_2"/>
    <property type="match status" value="1"/>
</dbReference>
<evidence type="ECO:0000256" key="7">
    <source>
        <dbReference type="ARBA" id="ARBA00023136"/>
    </source>
</evidence>
<keyword evidence="5 12" id="KW-0732">Signal</keyword>
<keyword evidence="3 10" id="KW-1134">Transmembrane beta strand</keyword>
<gene>
    <name evidence="15" type="ORF">MB14_04815</name>
</gene>
<dbReference type="EMBL" id="LQZQ01000045">
    <property type="protein sequence ID" value="KYG74536.1"/>
    <property type="molecule type" value="Genomic_DNA"/>
</dbReference>
<dbReference type="STRING" id="279360.MB14_04815"/>
<evidence type="ECO:0000256" key="9">
    <source>
        <dbReference type="ARBA" id="ARBA00023237"/>
    </source>
</evidence>
<dbReference type="InterPro" id="IPR008969">
    <property type="entry name" value="CarboxyPept-like_regulatory"/>
</dbReference>
<dbReference type="NCBIfam" id="TIGR04057">
    <property type="entry name" value="SusC_RagA_signa"/>
    <property type="match status" value="1"/>
</dbReference>
<evidence type="ECO:0000256" key="5">
    <source>
        <dbReference type="ARBA" id="ARBA00022729"/>
    </source>
</evidence>
<dbReference type="InterPro" id="IPR023996">
    <property type="entry name" value="TonB-dep_OMP_SusC/RagA"/>
</dbReference>
<evidence type="ECO:0000313" key="15">
    <source>
        <dbReference type="EMBL" id="KYG74536.1"/>
    </source>
</evidence>
<dbReference type="AlphaFoldDB" id="A0A150X766"/>
<accession>A0A150X766</accession>
<evidence type="ECO:0000256" key="8">
    <source>
        <dbReference type="ARBA" id="ARBA00023170"/>
    </source>
</evidence>
<dbReference type="Gene3D" id="2.40.170.20">
    <property type="entry name" value="TonB-dependent receptor, beta-barrel domain"/>
    <property type="match status" value="1"/>
</dbReference>
<keyword evidence="7 10" id="KW-0472">Membrane</keyword>
<evidence type="ECO:0000256" key="12">
    <source>
        <dbReference type="SAM" id="SignalP"/>
    </source>
</evidence>
<comment type="caution">
    <text evidence="15">The sequence shown here is derived from an EMBL/GenBank/DDBJ whole genome shotgun (WGS) entry which is preliminary data.</text>
</comment>
<evidence type="ECO:0000256" key="1">
    <source>
        <dbReference type="ARBA" id="ARBA00004571"/>
    </source>
</evidence>
<evidence type="ECO:0000256" key="10">
    <source>
        <dbReference type="PROSITE-ProRule" id="PRU01360"/>
    </source>
</evidence>
<dbReference type="Pfam" id="PF00593">
    <property type="entry name" value="TonB_dep_Rec_b-barrel"/>
    <property type="match status" value="1"/>
</dbReference>
<dbReference type="PROSITE" id="PS52016">
    <property type="entry name" value="TONB_DEPENDENT_REC_3"/>
    <property type="match status" value="1"/>
</dbReference>
<feature type="domain" description="TonB-dependent receptor-like beta-barrel" evidence="13">
    <location>
        <begin position="417"/>
        <end position="919"/>
    </location>
</feature>
<reference evidence="15" key="1">
    <citation type="submission" date="2016-01" db="EMBL/GenBank/DDBJ databases">
        <title>Genome sequencing of Roseivirga ehrenbergii KMM 6017.</title>
        <authorList>
            <person name="Selvaratnam C."/>
            <person name="Thevarajoo S."/>
            <person name="Goh K.M."/>
            <person name="Ee R."/>
            <person name="Chan K.-G."/>
            <person name="Chong C.S."/>
        </authorList>
    </citation>
    <scope>NUCLEOTIDE SEQUENCE [LARGE SCALE GENOMIC DNA]</scope>
    <source>
        <strain evidence="15">KMM 6017</strain>
    </source>
</reference>
<proteinExistence type="inferred from homology"/>
<evidence type="ECO:0000259" key="13">
    <source>
        <dbReference type="Pfam" id="PF00593"/>
    </source>
</evidence>
<dbReference type="NCBIfam" id="TIGR04056">
    <property type="entry name" value="OMP_RagA_SusC"/>
    <property type="match status" value="1"/>
</dbReference>
<evidence type="ECO:0000256" key="11">
    <source>
        <dbReference type="RuleBase" id="RU003357"/>
    </source>
</evidence>
<dbReference type="PANTHER" id="PTHR30069">
    <property type="entry name" value="TONB-DEPENDENT OUTER MEMBRANE RECEPTOR"/>
    <property type="match status" value="1"/>
</dbReference>
<dbReference type="GO" id="GO:0015344">
    <property type="term" value="F:siderophore uptake transmembrane transporter activity"/>
    <property type="evidence" value="ECO:0007669"/>
    <property type="project" value="TreeGrafter"/>
</dbReference>
<keyword evidence="16" id="KW-1185">Reference proteome</keyword>
<keyword evidence="9 10" id="KW-0998">Cell outer membrane</keyword>
<dbReference type="InterPro" id="IPR000531">
    <property type="entry name" value="Beta-barrel_TonB"/>
</dbReference>
<dbReference type="InterPro" id="IPR012910">
    <property type="entry name" value="Plug_dom"/>
</dbReference>
<evidence type="ECO:0000256" key="3">
    <source>
        <dbReference type="ARBA" id="ARBA00022452"/>
    </source>
</evidence>
<dbReference type="Proteomes" id="UP000075583">
    <property type="component" value="Unassembled WGS sequence"/>
</dbReference>
<dbReference type="PANTHER" id="PTHR30069:SF29">
    <property type="entry name" value="HEMOGLOBIN AND HEMOGLOBIN-HAPTOGLOBIN-BINDING PROTEIN 1-RELATED"/>
    <property type="match status" value="1"/>
</dbReference>
<dbReference type="Gene3D" id="2.170.130.10">
    <property type="entry name" value="TonB-dependent receptor, plug domain"/>
    <property type="match status" value="1"/>
</dbReference>
<comment type="subcellular location">
    <subcellularLocation>
        <location evidence="1 10">Cell outer membrane</location>
        <topology evidence="1 10">Multi-pass membrane protein</topology>
    </subcellularLocation>
</comment>
<comment type="similarity">
    <text evidence="10 11">Belongs to the TonB-dependent receptor family.</text>
</comment>
<keyword evidence="4 10" id="KW-0812">Transmembrane</keyword>